<feature type="region of interest" description="Disordered" evidence="1">
    <location>
        <begin position="135"/>
        <end position="161"/>
    </location>
</feature>
<reference evidence="3" key="1">
    <citation type="journal article" date="2014" name="Proc. Natl. Acad. Sci. U.S.A.">
        <title>Extensive sampling of basidiomycete genomes demonstrates inadequacy of the white-rot/brown-rot paradigm for wood decay fungi.</title>
        <authorList>
            <person name="Riley R."/>
            <person name="Salamov A.A."/>
            <person name="Brown D.W."/>
            <person name="Nagy L.G."/>
            <person name="Floudas D."/>
            <person name="Held B.W."/>
            <person name="Levasseur A."/>
            <person name="Lombard V."/>
            <person name="Morin E."/>
            <person name="Otillar R."/>
            <person name="Lindquist E.A."/>
            <person name="Sun H."/>
            <person name="LaButti K.M."/>
            <person name="Schmutz J."/>
            <person name="Jabbour D."/>
            <person name="Luo H."/>
            <person name="Baker S.E."/>
            <person name="Pisabarro A.G."/>
            <person name="Walton J.D."/>
            <person name="Blanchette R.A."/>
            <person name="Henrissat B."/>
            <person name="Martin F."/>
            <person name="Cullen D."/>
            <person name="Hibbett D.S."/>
            <person name="Grigoriev I.V."/>
        </authorList>
    </citation>
    <scope>NUCLEOTIDE SEQUENCE [LARGE SCALE GENOMIC DNA]</scope>
    <source>
        <strain evidence="3">CBS 339.88</strain>
    </source>
</reference>
<dbReference type="Proteomes" id="UP000027222">
    <property type="component" value="Unassembled WGS sequence"/>
</dbReference>
<feature type="compositionally biased region" description="Basic and acidic residues" evidence="1">
    <location>
        <begin position="54"/>
        <end position="72"/>
    </location>
</feature>
<keyword evidence="3" id="KW-1185">Reference proteome</keyword>
<evidence type="ECO:0000313" key="2">
    <source>
        <dbReference type="EMBL" id="KDR72215.1"/>
    </source>
</evidence>
<proteinExistence type="predicted"/>
<protein>
    <submittedName>
        <fullName evidence="2">Uncharacterized protein</fullName>
    </submittedName>
</protein>
<organism evidence="2 3">
    <name type="scientific">Galerina marginata (strain CBS 339.88)</name>
    <dbReference type="NCBI Taxonomy" id="685588"/>
    <lineage>
        <taxon>Eukaryota</taxon>
        <taxon>Fungi</taxon>
        <taxon>Dikarya</taxon>
        <taxon>Basidiomycota</taxon>
        <taxon>Agaricomycotina</taxon>
        <taxon>Agaricomycetes</taxon>
        <taxon>Agaricomycetidae</taxon>
        <taxon>Agaricales</taxon>
        <taxon>Agaricineae</taxon>
        <taxon>Strophariaceae</taxon>
        <taxon>Galerina</taxon>
    </lineage>
</organism>
<feature type="compositionally biased region" description="Basic and acidic residues" evidence="1">
    <location>
        <begin position="140"/>
        <end position="153"/>
    </location>
</feature>
<dbReference type="HOGENOM" id="CLU_1643812_0_0_1"/>
<gene>
    <name evidence="2" type="ORF">GALMADRAFT_253041</name>
</gene>
<name>A0A067SMP5_GALM3</name>
<evidence type="ECO:0000313" key="3">
    <source>
        <dbReference type="Proteomes" id="UP000027222"/>
    </source>
</evidence>
<feature type="region of interest" description="Disordered" evidence="1">
    <location>
        <begin position="54"/>
        <end position="87"/>
    </location>
</feature>
<evidence type="ECO:0000256" key="1">
    <source>
        <dbReference type="SAM" id="MobiDB-lite"/>
    </source>
</evidence>
<accession>A0A067SMP5</accession>
<sequence>MWWVGDARGTWVEGLMPSPLLPTNLDLEPEPDRELDLVPRLRYAEMHVSLEAVRGAEHKRLNERKRKEDKSGSRTPPGPPESARRLGRVVDARNTVFMEWEKHTPSREVEVGSDVPGPMFAMVRASEKLYRCEGCGSREQTGRDGKWDWERAGVEVGDEEI</sequence>
<dbReference type="AlphaFoldDB" id="A0A067SMP5"/>
<dbReference type="EMBL" id="KL142389">
    <property type="protein sequence ID" value="KDR72215.1"/>
    <property type="molecule type" value="Genomic_DNA"/>
</dbReference>